<proteinExistence type="predicted"/>
<organism evidence="1 2">
    <name type="scientific">Dacryopinax primogenitus (strain DJM 731)</name>
    <name type="common">Brown rot fungus</name>
    <dbReference type="NCBI Taxonomy" id="1858805"/>
    <lineage>
        <taxon>Eukaryota</taxon>
        <taxon>Fungi</taxon>
        <taxon>Dikarya</taxon>
        <taxon>Basidiomycota</taxon>
        <taxon>Agaricomycotina</taxon>
        <taxon>Dacrymycetes</taxon>
        <taxon>Dacrymycetales</taxon>
        <taxon>Dacrymycetaceae</taxon>
        <taxon>Dacryopinax</taxon>
    </lineage>
</organism>
<dbReference type="Proteomes" id="UP000030653">
    <property type="component" value="Unassembled WGS sequence"/>
</dbReference>
<sequence length="105" mass="12284">MSYHAHVKDSYVGYYTKWRRRGYLVIPQRNKCNCLLGSRCQHARDADIDFNVLSQVQNRVVIDARWREAHWQQSMELNNPVSRGPIFSTTCKRSVNTARCVDGPR</sequence>
<dbReference type="AlphaFoldDB" id="M5GF76"/>
<keyword evidence="2" id="KW-1185">Reference proteome</keyword>
<reference evidence="1 2" key="1">
    <citation type="journal article" date="2012" name="Science">
        <title>The Paleozoic origin of enzymatic lignin decomposition reconstructed from 31 fungal genomes.</title>
        <authorList>
            <person name="Floudas D."/>
            <person name="Binder M."/>
            <person name="Riley R."/>
            <person name="Barry K."/>
            <person name="Blanchette R.A."/>
            <person name="Henrissat B."/>
            <person name="Martinez A.T."/>
            <person name="Otillar R."/>
            <person name="Spatafora J.W."/>
            <person name="Yadav J.S."/>
            <person name="Aerts A."/>
            <person name="Benoit I."/>
            <person name="Boyd A."/>
            <person name="Carlson A."/>
            <person name="Copeland A."/>
            <person name="Coutinho P.M."/>
            <person name="de Vries R.P."/>
            <person name="Ferreira P."/>
            <person name="Findley K."/>
            <person name="Foster B."/>
            <person name="Gaskell J."/>
            <person name="Glotzer D."/>
            <person name="Gorecki P."/>
            <person name="Heitman J."/>
            <person name="Hesse C."/>
            <person name="Hori C."/>
            <person name="Igarashi K."/>
            <person name="Jurgens J.A."/>
            <person name="Kallen N."/>
            <person name="Kersten P."/>
            <person name="Kohler A."/>
            <person name="Kuees U."/>
            <person name="Kumar T.K.A."/>
            <person name="Kuo A."/>
            <person name="LaButti K."/>
            <person name="Larrondo L.F."/>
            <person name="Lindquist E."/>
            <person name="Ling A."/>
            <person name="Lombard V."/>
            <person name="Lucas S."/>
            <person name="Lundell T."/>
            <person name="Martin R."/>
            <person name="McLaughlin D.J."/>
            <person name="Morgenstern I."/>
            <person name="Morin E."/>
            <person name="Murat C."/>
            <person name="Nagy L.G."/>
            <person name="Nolan M."/>
            <person name="Ohm R.A."/>
            <person name="Patyshakuliyeva A."/>
            <person name="Rokas A."/>
            <person name="Ruiz-Duenas F.J."/>
            <person name="Sabat G."/>
            <person name="Salamov A."/>
            <person name="Samejima M."/>
            <person name="Schmutz J."/>
            <person name="Slot J.C."/>
            <person name="St John F."/>
            <person name="Stenlid J."/>
            <person name="Sun H."/>
            <person name="Sun S."/>
            <person name="Syed K."/>
            <person name="Tsang A."/>
            <person name="Wiebenga A."/>
            <person name="Young D."/>
            <person name="Pisabarro A."/>
            <person name="Eastwood D.C."/>
            <person name="Martin F."/>
            <person name="Cullen D."/>
            <person name="Grigoriev I.V."/>
            <person name="Hibbett D.S."/>
        </authorList>
    </citation>
    <scope>NUCLEOTIDE SEQUENCE [LARGE SCALE GENOMIC DNA]</scope>
    <source>
        <strain evidence="1 2">DJM-731 SS1</strain>
    </source>
</reference>
<dbReference type="HOGENOM" id="CLU_2236491_0_0_1"/>
<dbReference type="RefSeq" id="XP_040630812.1">
    <property type="nucleotide sequence ID" value="XM_040772336.1"/>
</dbReference>
<dbReference type="GeneID" id="63687398"/>
<accession>M5GF76</accession>
<dbReference type="EMBL" id="JH795859">
    <property type="protein sequence ID" value="EJU03918.1"/>
    <property type="molecule type" value="Genomic_DNA"/>
</dbReference>
<evidence type="ECO:0000313" key="2">
    <source>
        <dbReference type="Proteomes" id="UP000030653"/>
    </source>
</evidence>
<name>M5GF76_DACPD</name>
<evidence type="ECO:0000313" key="1">
    <source>
        <dbReference type="EMBL" id="EJU03918.1"/>
    </source>
</evidence>
<gene>
    <name evidence="1" type="ORF">DACRYDRAFT_21314</name>
</gene>
<protein>
    <submittedName>
        <fullName evidence="1">Uncharacterized protein</fullName>
    </submittedName>
</protein>